<keyword evidence="3" id="KW-1185">Reference proteome</keyword>
<reference evidence="1" key="2">
    <citation type="submission" date="2007-04" db="EMBL/GenBank/DDBJ databases">
        <title>The genome of the human body louse.</title>
        <authorList>
            <consortium name="The Human Body Louse Genome Consortium"/>
            <person name="Kirkness E."/>
            <person name="Walenz B."/>
            <person name="Hass B."/>
            <person name="Bruggner R."/>
            <person name="Strausberg R."/>
        </authorList>
    </citation>
    <scope>NUCLEOTIDE SEQUENCE</scope>
    <source>
        <strain evidence="1">USDA</strain>
    </source>
</reference>
<dbReference type="RefSeq" id="XP_002425873.1">
    <property type="nucleotide sequence ID" value="XM_002425828.1"/>
</dbReference>
<reference evidence="2" key="3">
    <citation type="submission" date="2021-02" db="UniProtKB">
        <authorList>
            <consortium name="EnsemblMetazoa"/>
        </authorList>
    </citation>
    <scope>IDENTIFICATION</scope>
    <source>
        <strain evidence="2">USDA</strain>
    </source>
</reference>
<reference evidence="1" key="1">
    <citation type="submission" date="2007-04" db="EMBL/GenBank/DDBJ databases">
        <title>Annotation of Pediculus humanus corporis strain USDA.</title>
        <authorList>
            <person name="Kirkness E."/>
            <person name="Hannick L."/>
            <person name="Hass B."/>
            <person name="Bruggner R."/>
            <person name="Lawson D."/>
            <person name="Bidwell S."/>
            <person name="Joardar V."/>
            <person name="Caler E."/>
            <person name="Walenz B."/>
            <person name="Inman J."/>
            <person name="Schobel S."/>
            <person name="Galinsky K."/>
            <person name="Amedeo P."/>
            <person name="Strausberg R."/>
        </authorList>
    </citation>
    <scope>NUCLEOTIDE SEQUENCE</scope>
    <source>
        <strain evidence="1">USDA</strain>
    </source>
</reference>
<dbReference type="EnsemblMetazoa" id="PHUM225260-RA">
    <property type="protein sequence ID" value="PHUM225260-PA"/>
    <property type="gene ID" value="PHUM225260"/>
</dbReference>
<dbReference type="VEuPathDB" id="VectorBase:PHUM225260"/>
<dbReference type="KEGG" id="phu:Phum_PHUM225260"/>
<organism>
    <name type="scientific">Pediculus humanus subsp. corporis</name>
    <name type="common">Body louse</name>
    <dbReference type="NCBI Taxonomy" id="121224"/>
    <lineage>
        <taxon>Eukaryota</taxon>
        <taxon>Metazoa</taxon>
        <taxon>Ecdysozoa</taxon>
        <taxon>Arthropoda</taxon>
        <taxon>Hexapoda</taxon>
        <taxon>Insecta</taxon>
        <taxon>Pterygota</taxon>
        <taxon>Neoptera</taxon>
        <taxon>Paraneoptera</taxon>
        <taxon>Psocodea</taxon>
        <taxon>Troctomorpha</taxon>
        <taxon>Phthiraptera</taxon>
        <taxon>Anoplura</taxon>
        <taxon>Pediculidae</taxon>
        <taxon>Pediculus</taxon>
    </lineage>
</organism>
<dbReference type="HOGENOM" id="CLU_2778918_0_0_1"/>
<protein>
    <submittedName>
        <fullName evidence="1 2">Uncharacterized protein</fullName>
    </submittedName>
</protein>
<accession>E0VIC9</accession>
<evidence type="ECO:0000313" key="2">
    <source>
        <dbReference type="EnsemblMetazoa" id="PHUM225260-PA"/>
    </source>
</evidence>
<evidence type="ECO:0000313" key="1">
    <source>
        <dbReference type="EMBL" id="EEB13135.1"/>
    </source>
</evidence>
<dbReference type="GeneID" id="8237904"/>
<dbReference type="Proteomes" id="UP000009046">
    <property type="component" value="Unassembled WGS sequence"/>
</dbReference>
<dbReference type="EMBL" id="DS235191">
    <property type="protein sequence ID" value="EEB13135.1"/>
    <property type="molecule type" value="Genomic_DNA"/>
</dbReference>
<name>E0VIC9_PEDHC</name>
<dbReference type="InParanoid" id="E0VIC9"/>
<proteinExistence type="predicted"/>
<evidence type="ECO:0000313" key="3">
    <source>
        <dbReference type="Proteomes" id="UP000009046"/>
    </source>
</evidence>
<dbReference type="EMBL" id="AAZO01002616">
    <property type="status" value="NOT_ANNOTATED_CDS"/>
    <property type="molecule type" value="Genomic_DNA"/>
</dbReference>
<gene>
    <name evidence="2" type="primary">8237904</name>
    <name evidence="1" type="ORF">Phum_PHUM225260</name>
</gene>
<sequence>MKPGKKTGEEKKEKNLLKQHLNANQNRNLVISGEFCTGERHVILHVIKKKSVPGNKRQTRVTCEFWNAD</sequence>
<dbReference type="CTD" id="8237904"/>
<dbReference type="AlphaFoldDB" id="E0VIC9"/>